<feature type="compositionally biased region" description="Basic and acidic residues" evidence="1">
    <location>
        <begin position="320"/>
        <end position="329"/>
    </location>
</feature>
<accession>A0ABS3L7L4</accession>
<protein>
    <submittedName>
        <fullName evidence="2">Uncharacterized protein</fullName>
    </submittedName>
</protein>
<feature type="compositionally biased region" description="Basic residues" evidence="1">
    <location>
        <begin position="350"/>
        <end position="361"/>
    </location>
</feature>
<organism evidence="2 3">
    <name type="scientific">Candidatus Enterococcus moelleringii</name>
    <dbReference type="NCBI Taxonomy" id="2815325"/>
    <lineage>
        <taxon>Bacteria</taxon>
        <taxon>Bacillati</taxon>
        <taxon>Bacillota</taxon>
        <taxon>Bacilli</taxon>
        <taxon>Lactobacillales</taxon>
        <taxon>Enterococcaceae</taxon>
        <taxon>Enterococcus</taxon>
    </lineage>
</organism>
<feature type="compositionally biased region" description="Basic residues" evidence="1">
    <location>
        <begin position="384"/>
        <end position="399"/>
    </location>
</feature>
<reference evidence="2 3" key="1">
    <citation type="submission" date="2021-03" db="EMBL/GenBank/DDBJ databases">
        <title>Enterococcal diversity collection.</title>
        <authorList>
            <person name="Gilmore M.S."/>
            <person name="Schwartzman J."/>
            <person name="Van Tyne D."/>
            <person name="Martin M."/>
            <person name="Earl A.M."/>
            <person name="Manson A.L."/>
            <person name="Straub T."/>
            <person name="Salamzade R."/>
            <person name="Saavedra J."/>
            <person name="Lebreton F."/>
            <person name="Prichula J."/>
            <person name="Schaufler K."/>
            <person name="Gaca A."/>
            <person name="Sgardioli B."/>
            <person name="Wagenaar J."/>
            <person name="Strong T."/>
        </authorList>
    </citation>
    <scope>NUCLEOTIDE SEQUENCE [LARGE SCALE GENOMIC DNA]</scope>
    <source>
        <strain evidence="2 3">669A</strain>
    </source>
</reference>
<feature type="compositionally biased region" description="Polar residues" evidence="1">
    <location>
        <begin position="331"/>
        <end position="340"/>
    </location>
</feature>
<feature type="region of interest" description="Disordered" evidence="1">
    <location>
        <begin position="320"/>
        <end position="399"/>
    </location>
</feature>
<evidence type="ECO:0000313" key="2">
    <source>
        <dbReference type="EMBL" id="MBO1305619.1"/>
    </source>
</evidence>
<dbReference type="EMBL" id="JAFREM010000009">
    <property type="protein sequence ID" value="MBO1305619.1"/>
    <property type="molecule type" value="Genomic_DNA"/>
</dbReference>
<name>A0ABS3L7L4_9ENTE</name>
<comment type="caution">
    <text evidence="2">The sequence shown here is derived from an EMBL/GenBank/DDBJ whole genome shotgun (WGS) entry which is preliminary data.</text>
</comment>
<sequence length="399" mass="45279">MKPSTKTKVSTLKFTQLTSLKPAGMSKRFQNHFEEVQDVAYLLQCAVMVLVKNALSPLDYSNMAKDVICKLLLEGDVKALAPVRHFCVYFEHYFSEADWAKVIARLFKNQKEFLAVTASTQKTADHLHNMLHCGKRQPKELMNIATVFKDANGKKHRFTFKDVDPCYTTEETTELLSILTTLTIFEKDGVRRFTELVRYIYHSTTPVYDAEAQEEKTEEQIGGKVEEKLEKTASFAAHPLQPQLEKALAALALVKADDKSGSVLLMESPSFLQRNVYAGKSADEIAAHMFDGYSHSPADDPQELQNRILSALVDGLKLKDTSATSDRKNQKASGESSEAADNSPQDPPKDKKKKSKRRNKERKGYMSKEEIERQRKEKELDQKARKKLGKKKRGKKKKR</sequence>
<dbReference type="Proteomes" id="UP000664601">
    <property type="component" value="Unassembled WGS sequence"/>
</dbReference>
<evidence type="ECO:0000256" key="1">
    <source>
        <dbReference type="SAM" id="MobiDB-lite"/>
    </source>
</evidence>
<keyword evidence="3" id="KW-1185">Reference proteome</keyword>
<feature type="compositionally biased region" description="Basic and acidic residues" evidence="1">
    <location>
        <begin position="362"/>
        <end position="383"/>
    </location>
</feature>
<evidence type="ECO:0000313" key="3">
    <source>
        <dbReference type="Proteomes" id="UP000664601"/>
    </source>
</evidence>
<dbReference type="RefSeq" id="WP_207672562.1">
    <property type="nucleotide sequence ID" value="NZ_JAFREM010000009.1"/>
</dbReference>
<proteinExistence type="predicted"/>
<gene>
    <name evidence="2" type="ORF">JZO70_05580</name>
</gene>